<accession>A0ABD3R0Y9</accession>
<sequence length="621" mass="67686">MSTNAAYRRAAAKINPRLSPTSLTKIANEMEMSMLPPNVPRSVYDIPQSVRTNPFVLRDATTGKSTHPYHGEGGGRWGGWDDDIAMKNPGAVVRSIGTSRRVFLLDSSLTPGEIDGLAYRVRVMSNNDAINSVLIGNPIEDAMTDGDMSDNPTVLPGFMEEDDPGRRFDPPGGAYRGRPDFVRSVLHEGYGEGLGVPIVACGYDARDVYDSGMSSDRGRLDEYLLSPLTRLSDAIRGVGRHDDVVVGGGGGGGGGGIRTSKVPVISPHGLVMDSGYALLLGSYVLATHSTSFRILNPLRGLSFDPIGLTYLLPRVGREFRQPSAYHSVAIASMMALSGYEADARDMVATGLATHYVGGQYKTNLLERALMDVNSYEYQSLHPKPTGLYGREDDWRGVEDINVHFRNVAVANLIQHVSEYDAAGADEYGVHLGDMLDDETGLYLRDNDPSINLPGERIQMYGELESDLVNYAATFVDAFDEPTVPGILERLREIASTRSTYEGKLGYEEDVEVADVAHSLVTGMEKRSPLALCVSNRLLRMGAEEDETMESCMERERRSQANLFTRAGGDYARWARSGCGVGLVGMPFGSSSLIKEREDVFNDWVHGNVGEVTEDEVDEIIG</sequence>
<evidence type="ECO:0000259" key="4">
    <source>
        <dbReference type="Pfam" id="PF16113"/>
    </source>
</evidence>
<name>A0ABD3R0Y9_9STRA</name>
<evidence type="ECO:0000256" key="1">
    <source>
        <dbReference type="ARBA" id="ARBA00001709"/>
    </source>
</evidence>
<keyword evidence="3" id="KW-0378">Hydrolase</keyword>
<dbReference type="Gene3D" id="3.90.226.10">
    <property type="entry name" value="2-enoyl-CoA Hydratase, Chain A, domain 1"/>
    <property type="match status" value="2"/>
</dbReference>
<keyword evidence="6" id="KW-1185">Reference proteome</keyword>
<proteinExistence type="predicted"/>
<dbReference type="SUPFAM" id="SSF52096">
    <property type="entry name" value="ClpP/crotonase"/>
    <property type="match status" value="1"/>
</dbReference>
<dbReference type="Proteomes" id="UP001530377">
    <property type="component" value="Unassembled WGS sequence"/>
</dbReference>
<comment type="catalytic activity">
    <reaction evidence="1">
        <text>3-hydroxy-2-methylpropanoyl-CoA + H2O = 3-hydroxy-2-methylpropanoate + CoA + H(+)</text>
        <dbReference type="Rhea" id="RHEA:20888"/>
        <dbReference type="ChEBI" id="CHEBI:11805"/>
        <dbReference type="ChEBI" id="CHEBI:15377"/>
        <dbReference type="ChEBI" id="CHEBI:15378"/>
        <dbReference type="ChEBI" id="CHEBI:57287"/>
        <dbReference type="ChEBI" id="CHEBI:57340"/>
        <dbReference type="EC" id="3.1.2.4"/>
    </reaction>
</comment>
<dbReference type="EC" id="3.1.2.4" evidence="2"/>
<dbReference type="Pfam" id="PF16113">
    <property type="entry name" value="ECH_2"/>
    <property type="match status" value="1"/>
</dbReference>
<reference evidence="5 6" key="1">
    <citation type="submission" date="2024-10" db="EMBL/GenBank/DDBJ databases">
        <title>Updated reference genomes for cyclostephanoid diatoms.</title>
        <authorList>
            <person name="Roberts W.R."/>
            <person name="Alverson A.J."/>
        </authorList>
    </citation>
    <scope>NUCLEOTIDE SEQUENCE [LARGE SCALE GENOMIC DNA]</scope>
    <source>
        <strain evidence="5 6">AJA228-03</strain>
    </source>
</reference>
<dbReference type="EMBL" id="JALLPB020000872">
    <property type="protein sequence ID" value="KAL3806173.1"/>
    <property type="molecule type" value="Genomic_DNA"/>
</dbReference>
<dbReference type="InterPro" id="IPR032259">
    <property type="entry name" value="HIBYL-CoA-H"/>
</dbReference>
<organism evidence="5 6">
    <name type="scientific">Cyclostephanos tholiformis</name>
    <dbReference type="NCBI Taxonomy" id="382380"/>
    <lineage>
        <taxon>Eukaryota</taxon>
        <taxon>Sar</taxon>
        <taxon>Stramenopiles</taxon>
        <taxon>Ochrophyta</taxon>
        <taxon>Bacillariophyta</taxon>
        <taxon>Coscinodiscophyceae</taxon>
        <taxon>Thalassiosirophycidae</taxon>
        <taxon>Stephanodiscales</taxon>
        <taxon>Stephanodiscaceae</taxon>
        <taxon>Cyclostephanos</taxon>
    </lineage>
</organism>
<dbReference type="AlphaFoldDB" id="A0ABD3R0Y9"/>
<dbReference type="GO" id="GO:0003860">
    <property type="term" value="F:3-hydroxyisobutyryl-CoA hydrolase activity"/>
    <property type="evidence" value="ECO:0007669"/>
    <property type="project" value="UniProtKB-EC"/>
</dbReference>
<comment type="caution">
    <text evidence="5">The sequence shown here is derived from an EMBL/GenBank/DDBJ whole genome shotgun (WGS) entry which is preliminary data.</text>
</comment>
<evidence type="ECO:0000256" key="3">
    <source>
        <dbReference type="ARBA" id="ARBA00022801"/>
    </source>
</evidence>
<dbReference type="InterPro" id="IPR045004">
    <property type="entry name" value="ECH_dom"/>
</dbReference>
<gene>
    <name evidence="5" type="ORF">ACHAXA_000689</name>
</gene>
<evidence type="ECO:0000256" key="2">
    <source>
        <dbReference type="ARBA" id="ARBA00011915"/>
    </source>
</evidence>
<evidence type="ECO:0000313" key="5">
    <source>
        <dbReference type="EMBL" id="KAL3806173.1"/>
    </source>
</evidence>
<feature type="domain" description="Enoyl-CoA hydratase/isomerase" evidence="4">
    <location>
        <begin position="259"/>
        <end position="379"/>
    </location>
</feature>
<dbReference type="InterPro" id="IPR029045">
    <property type="entry name" value="ClpP/crotonase-like_dom_sf"/>
</dbReference>
<dbReference type="PANTHER" id="PTHR43176">
    <property type="entry name" value="3-HYDROXYISOBUTYRYL-COA HYDROLASE-RELATED"/>
    <property type="match status" value="1"/>
</dbReference>
<evidence type="ECO:0000313" key="6">
    <source>
        <dbReference type="Proteomes" id="UP001530377"/>
    </source>
</evidence>
<dbReference type="PANTHER" id="PTHR43176:SF3">
    <property type="entry name" value="3-HYDROXYISOBUTYRYL-COA HYDROLASE, MITOCHONDRIAL"/>
    <property type="match status" value="1"/>
</dbReference>
<protein>
    <recommendedName>
        <fullName evidence="2">3-hydroxyisobutyryl-CoA hydrolase</fullName>
        <ecNumber evidence="2">3.1.2.4</ecNumber>
    </recommendedName>
</protein>